<dbReference type="EMBL" id="CAJVPS010003149">
    <property type="protein sequence ID" value="CAG8583473.1"/>
    <property type="molecule type" value="Genomic_DNA"/>
</dbReference>
<dbReference type="AlphaFoldDB" id="A0A9N9G446"/>
<organism evidence="1 2">
    <name type="scientific">Ambispora leptoticha</name>
    <dbReference type="NCBI Taxonomy" id="144679"/>
    <lineage>
        <taxon>Eukaryota</taxon>
        <taxon>Fungi</taxon>
        <taxon>Fungi incertae sedis</taxon>
        <taxon>Mucoromycota</taxon>
        <taxon>Glomeromycotina</taxon>
        <taxon>Glomeromycetes</taxon>
        <taxon>Archaeosporales</taxon>
        <taxon>Ambisporaceae</taxon>
        <taxon>Ambispora</taxon>
    </lineage>
</organism>
<comment type="caution">
    <text evidence="1">The sequence shown here is derived from an EMBL/GenBank/DDBJ whole genome shotgun (WGS) entry which is preliminary data.</text>
</comment>
<dbReference type="Proteomes" id="UP000789508">
    <property type="component" value="Unassembled WGS sequence"/>
</dbReference>
<evidence type="ECO:0000313" key="1">
    <source>
        <dbReference type="EMBL" id="CAG8583473.1"/>
    </source>
</evidence>
<proteinExistence type="predicted"/>
<name>A0A9N9G446_9GLOM</name>
<evidence type="ECO:0000313" key="2">
    <source>
        <dbReference type="Proteomes" id="UP000789508"/>
    </source>
</evidence>
<protein>
    <submittedName>
        <fullName evidence="1">3859_t:CDS:1</fullName>
    </submittedName>
</protein>
<keyword evidence="2" id="KW-1185">Reference proteome</keyword>
<accession>A0A9N9G446</accession>
<sequence length="156" mass="18064">MNYRSSNCKTGFQNGYFYTVSIKLDWIVFGTSTVLNLPNEPVFESGELPFTVKNEHCSAIIHTDDNHNFFLYLLLVSNEILFVGNRQEVNINWMLTCPDPTPIAFFRYIFPARRIKAIDNYRIAPDLALNTTFNQKVRDKLKIMKEIVDVTDTEDA</sequence>
<reference evidence="1" key="1">
    <citation type="submission" date="2021-06" db="EMBL/GenBank/DDBJ databases">
        <authorList>
            <person name="Kallberg Y."/>
            <person name="Tangrot J."/>
            <person name="Rosling A."/>
        </authorList>
    </citation>
    <scope>NUCLEOTIDE SEQUENCE</scope>
    <source>
        <strain evidence="1">FL130A</strain>
    </source>
</reference>
<gene>
    <name evidence="1" type="ORF">ALEPTO_LOCUS7372</name>
</gene>
<dbReference type="OrthoDB" id="2437070at2759"/>